<feature type="domain" description="HTH cro/C1-type" evidence="2">
    <location>
        <begin position="8"/>
        <end position="63"/>
    </location>
</feature>
<organism evidence="3 4">
    <name type="scientific">Clostridium weizhouense</name>
    <dbReference type="NCBI Taxonomy" id="2859781"/>
    <lineage>
        <taxon>Bacteria</taxon>
        <taxon>Bacillati</taxon>
        <taxon>Bacillota</taxon>
        <taxon>Clostridia</taxon>
        <taxon>Eubacteriales</taxon>
        <taxon>Clostridiaceae</taxon>
        <taxon>Clostridium</taxon>
    </lineage>
</organism>
<evidence type="ECO:0000259" key="2">
    <source>
        <dbReference type="PROSITE" id="PS50943"/>
    </source>
</evidence>
<dbReference type="SUPFAM" id="SSF47413">
    <property type="entry name" value="lambda repressor-like DNA-binding domains"/>
    <property type="match status" value="1"/>
</dbReference>
<dbReference type="PROSITE" id="PS50943">
    <property type="entry name" value="HTH_CROC1"/>
    <property type="match status" value="1"/>
</dbReference>
<keyword evidence="4" id="KW-1185">Reference proteome</keyword>
<evidence type="ECO:0000256" key="1">
    <source>
        <dbReference type="ARBA" id="ARBA00023125"/>
    </source>
</evidence>
<dbReference type="EMBL" id="JAHXPT010000001">
    <property type="protein sequence ID" value="MBW6408488.1"/>
    <property type="molecule type" value="Genomic_DNA"/>
</dbReference>
<dbReference type="Gene3D" id="1.10.260.40">
    <property type="entry name" value="lambda repressor-like DNA-binding domains"/>
    <property type="match status" value="1"/>
</dbReference>
<dbReference type="InterPro" id="IPR050807">
    <property type="entry name" value="TransReg_Diox_bact_type"/>
</dbReference>
<name>A0ABS7AIJ3_9CLOT</name>
<dbReference type="PANTHER" id="PTHR46797">
    <property type="entry name" value="HTH-TYPE TRANSCRIPTIONAL REGULATOR"/>
    <property type="match status" value="1"/>
</dbReference>
<dbReference type="InterPro" id="IPR001387">
    <property type="entry name" value="Cro/C1-type_HTH"/>
</dbReference>
<dbReference type="InterPro" id="IPR010982">
    <property type="entry name" value="Lambda_DNA-bd_dom_sf"/>
</dbReference>
<dbReference type="Pfam" id="PF01381">
    <property type="entry name" value="HTH_3"/>
    <property type="match status" value="1"/>
</dbReference>
<gene>
    <name evidence="3" type="ORF">KYD98_00110</name>
</gene>
<evidence type="ECO:0000313" key="3">
    <source>
        <dbReference type="EMBL" id="MBW6408488.1"/>
    </source>
</evidence>
<evidence type="ECO:0000313" key="4">
    <source>
        <dbReference type="Proteomes" id="UP001519921"/>
    </source>
</evidence>
<comment type="caution">
    <text evidence="3">The sequence shown here is derived from an EMBL/GenBank/DDBJ whole genome shotgun (WGS) entry which is preliminary data.</text>
</comment>
<accession>A0ABS7AIJ3</accession>
<keyword evidence="1" id="KW-0238">DNA-binding</keyword>
<sequence length="122" mass="13916">MSYIGDFLKATRIQKKFTLKELSDISGVGPSTISDIETGTSLNPRMSTLQRLANALEISVNDFFESDNHIIENNKLPKKNIDVEKQKQIDTVAAHLEDKNLTPKKVKLLKDYIDALFDDEYW</sequence>
<proteinExistence type="predicted"/>
<protein>
    <submittedName>
        <fullName evidence="3">Helix-turn-helix domain-containing protein</fullName>
    </submittedName>
</protein>
<dbReference type="RefSeq" id="WP_219777556.1">
    <property type="nucleotide sequence ID" value="NZ_JAHXPT010000001.1"/>
</dbReference>
<dbReference type="SMART" id="SM00530">
    <property type="entry name" value="HTH_XRE"/>
    <property type="match status" value="1"/>
</dbReference>
<dbReference type="PANTHER" id="PTHR46797:SF1">
    <property type="entry name" value="METHYLPHOSPHONATE SYNTHASE"/>
    <property type="match status" value="1"/>
</dbReference>
<dbReference type="CDD" id="cd00093">
    <property type="entry name" value="HTH_XRE"/>
    <property type="match status" value="1"/>
</dbReference>
<dbReference type="Proteomes" id="UP001519921">
    <property type="component" value="Unassembled WGS sequence"/>
</dbReference>
<reference evidence="3 4" key="1">
    <citation type="submission" date="2021-07" db="EMBL/GenBank/DDBJ databases">
        <title>Clostridium weizhouense sp. nov., an anaerobic bacterium isolated from activated sludge of Petroleum wastewater.</title>
        <authorList>
            <person name="Li Q."/>
        </authorList>
    </citation>
    <scope>NUCLEOTIDE SEQUENCE [LARGE SCALE GENOMIC DNA]</scope>
    <source>
        <strain evidence="3 4">YB-6</strain>
    </source>
</reference>